<dbReference type="EMBL" id="MU853224">
    <property type="protein sequence ID" value="KAK4126759.1"/>
    <property type="molecule type" value="Genomic_DNA"/>
</dbReference>
<name>A0AAN6Z763_9PEZI</name>
<comment type="caution">
    <text evidence="2">The sequence shown here is derived from an EMBL/GenBank/DDBJ whole genome shotgun (WGS) entry which is preliminary data.</text>
</comment>
<feature type="compositionally biased region" description="Polar residues" evidence="1">
    <location>
        <begin position="40"/>
        <end position="52"/>
    </location>
</feature>
<accession>A0AAN6Z763</accession>
<dbReference type="Proteomes" id="UP001302602">
    <property type="component" value="Unassembled WGS sequence"/>
</dbReference>
<dbReference type="AlphaFoldDB" id="A0AAN6Z763"/>
<evidence type="ECO:0000313" key="3">
    <source>
        <dbReference type="Proteomes" id="UP001302602"/>
    </source>
</evidence>
<reference evidence="2" key="2">
    <citation type="submission" date="2023-05" db="EMBL/GenBank/DDBJ databases">
        <authorList>
            <consortium name="Lawrence Berkeley National Laboratory"/>
            <person name="Steindorff A."/>
            <person name="Hensen N."/>
            <person name="Bonometti L."/>
            <person name="Westerberg I."/>
            <person name="Brannstrom I.O."/>
            <person name="Guillou S."/>
            <person name="Cros-Aarteil S."/>
            <person name="Calhoun S."/>
            <person name="Haridas S."/>
            <person name="Kuo A."/>
            <person name="Mondo S."/>
            <person name="Pangilinan J."/>
            <person name="Riley R."/>
            <person name="Labutti K."/>
            <person name="Andreopoulos B."/>
            <person name="Lipzen A."/>
            <person name="Chen C."/>
            <person name="Yanf M."/>
            <person name="Daum C."/>
            <person name="Ng V."/>
            <person name="Clum A."/>
            <person name="Ohm R."/>
            <person name="Martin F."/>
            <person name="Silar P."/>
            <person name="Natvig D."/>
            <person name="Lalanne C."/>
            <person name="Gautier V."/>
            <person name="Ament-Velasquez S.L."/>
            <person name="Kruys A."/>
            <person name="Hutchinson M.I."/>
            <person name="Powell A.J."/>
            <person name="Barry K."/>
            <person name="Miller A.N."/>
            <person name="Grigoriev I.V."/>
            <person name="Debuchy R."/>
            <person name="Gladieux P."/>
            <person name="Thoren M.H."/>
            <person name="Johannesson H."/>
        </authorList>
    </citation>
    <scope>NUCLEOTIDE SEQUENCE</scope>
    <source>
        <strain evidence="2">CBS 731.68</strain>
    </source>
</reference>
<sequence length="135" mass="14790">MIALSNIAGPAARFRVRPTPAHLASSSSLRERPAMPWPRQTATGARSFSDNSGPDKLERTVTDISPSKRETGRASAPATSTPGQIKRKTQTQIDEELRQKMEGISGDGGESGVEYENGKPVTMKRSVRENMFRYI</sequence>
<feature type="compositionally biased region" description="Basic and acidic residues" evidence="1">
    <location>
        <begin position="53"/>
        <end position="72"/>
    </location>
</feature>
<evidence type="ECO:0000313" key="2">
    <source>
        <dbReference type="EMBL" id="KAK4126759.1"/>
    </source>
</evidence>
<dbReference type="GeneID" id="87827110"/>
<keyword evidence="3" id="KW-1185">Reference proteome</keyword>
<dbReference type="RefSeq" id="XP_062650530.1">
    <property type="nucleotide sequence ID" value="XM_062790340.1"/>
</dbReference>
<protein>
    <submittedName>
        <fullName evidence="2">Uncharacterized protein</fullName>
    </submittedName>
</protein>
<feature type="region of interest" description="Disordered" evidence="1">
    <location>
        <begin position="1"/>
        <end position="121"/>
    </location>
</feature>
<reference evidence="2" key="1">
    <citation type="journal article" date="2023" name="Mol. Phylogenet. Evol.">
        <title>Genome-scale phylogeny and comparative genomics of the fungal order Sordariales.</title>
        <authorList>
            <person name="Hensen N."/>
            <person name="Bonometti L."/>
            <person name="Westerberg I."/>
            <person name="Brannstrom I.O."/>
            <person name="Guillou S."/>
            <person name="Cros-Aarteil S."/>
            <person name="Calhoun S."/>
            <person name="Haridas S."/>
            <person name="Kuo A."/>
            <person name="Mondo S."/>
            <person name="Pangilinan J."/>
            <person name="Riley R."/>
            <person name="LaButti K."/>
            <person name="Andreopoulos B."/>
            <person name="Lipzen A."/>
            <person name="Chen C."/>
            <person name="Yan M."/>
            <person name="Daum C."/>
            <person name="Ng V."/>
            <person name="Clum A."/>
            <person name="Steindorff A."/>
            <person name="Ohm R.A."/>
            <person name="Martin F."/>
            <person name="Silar P."/>
            <person name="Natvig D.O."/>
            <person name="Lalanne C."/>
            <person name="Gautier V."/>
            <person name="Ament-Velasquez S.L."/>
            <person name="Kruys A."/>
            <person name="Hutchinson M.I."/>
            <person name="Powell A.J."/>
            <person name="Barry K."/>
            <person name="Miller A.N."/>
            <person name="Grigoriev I.V."/>
            <person name="Debuchy R."/>
            <person name="Gladieux P."/>
            <person name="Hiltunen Thoren M."/>
            <person name="Johannesson H."/>
        </authorList>
    </citation>
    <scope>NUCLEOTIDE SEQUENCE</scope>
    <source>
        <strain evidence="2">CBS 731.68</strain>
    </source>
</reference>
<organism evidence="2 3">
    <name type="scientific">Parathielavia appendiculata</name>
    <dbReference type="NCBI Taxonomy" id="2587402"/>
    <lineage>
        <taxon>Eukaryota</taxon>
        <taxon>Fungi</taxon>
        <taxon>Dikarya</taxon>
        <taxon>Ascomycota</taxon>
        <taxon>Pezizomycotina</taxon>
        <taxon>Sordariomycetes</taxon>
        <taxon>Sordariomycetidae</taxon>
        <taxon>Sordariales</taxon>
        <taxon>Chaetomiaceae</taxon>
        <taxon>Parathielavia</taxon>
    </lineage>
</organism>
<gene>
    <name evidence="2" type="ORF">N657DRAFT_610784</name>
</gene>
<proteinExistence type="predicted"/>
<evidence type="ECO:0000256" key="1">
    <source>
        <dbReference type="SAM" id="MobiDB-lite"/>
    </source>
</evidence>